<dbReference type="SUPFAM" id="SSF51182">
    <property type="entry name" value="RmlC-like cupins"/>
    <property type="match status" value="1"/>
</dbReference>
<reference evidence="8" key="1">
    <citation type="submission" date="2014-04" db="EMBL/GenBank/DDBJ databases">
        <authorList>
            <person name="Ho Y.-N."/>
            <person name="Huang C.-C."/>
        </authorList>
    </citation>
    <scope>NUCLEOTIDE SEQUENCE</scope>
    <source>
        <strain evidence="8">869T2</strain>
    </source>
</reference>
<dbReference type="PRINTS" id="PR00032">
    <property type="entry name" value="HTHARAC"/>
</dbReference>
<keyword evidence="9" id="KW-1185">Reference proteome</keyword>
<dbReference type="SMART" id="SM00342">
    <property type="entry name" value="HTH_ARAC"/>
    <property type="match status" value="1"/>
</dbReference>
<proteinExistence type="predicted"/>
<name>A0A8A8DBS3_9BURK</name>
<dbReference type="Pfam" id="PF12833">
    <property type="entry name" value="HTH_18"/>
    <property type="match status" value="1"/>
</dbReference>
<dbReference type="InterPro" id="IPR011051">
    <property type="entry name" value="RmlC_Cupin_sf"/>
</dbReference>
<dbReference type="SUPFAM" id="SSF46689">
    <property type="entry name" value="Homeodomain-like"/>
    <property type="match status" value="1"/>
</dbReference>
<evidence type="ECO:0000259" key="7">
    <source>
        <dbReference type="PROSITE" id="PS01124"/>
    </source>
</evidence>
<dbReference type="InterPro" id="IPR009057">
    <property type="entry name" value="Homeodomain-like_sf"/>
</dbReference>
<feature type="domain" description="HTH araC/xylS-type" evidence="7">
    <location>
        <begin position="188"/>
        <end position="285"/>
    </location>
</feature>
<dbReference type="AlphaFoldDB" id="A0A8A8DBS3"/>
<dbReference type="PANTHER" id="PTHR11019">
    <property type="entry name" value="HTH-TYPE TRANSCRIPTIONAL REGULATOR NIMR"/>
    <property type="match status" value="1"/>
</dbReference>
<keyword evidence="5" id="KW-0804">Transcription</keyword>
<dbReference type="InterPro" id="IPR018062">
    <property type="entry name" value="HTH_AraC-typ_CS"/>
</dbReference>
<dbReference type="InterPro" id="IPR018060">
    <property type="entry name" value="HTH_AraC"/>
</dbReference>
<evidence type="ECO:0000313" key="8">
    <source>
        <dbReference type="EMBL" id="QTO21907.1"/>
    </source>
</evidence>
<dbReference type="PANTHER" id="PTHR11019:SF159">
    <property type="entry name" value="TRANSCRIPTIONAL REGULATOR-RELATED"/>
    <property type="match status" value="1"/>
</dbReference>
<dbReference type="CDD" id="cd06124">
    <property type="entry name" value="cupin_NimR-like_N"/>
    <property type="match status" value="1"/>
</dbReference>
<keyword evidence="4" id="KW-0010">Activator</keyword>
<keyword evidence="1" id="KW-0678">Repressor</keyword>
<dbReference type="InterPro" id="IPR014710">
    <property type="entry name" value="RmlC-like_jellyroll"/>
</dbReference>
<protein>
    <submittedName>
        <fullName evidence="8">Helix-turn-helix transcriptional regulator</fullName>
    </submittedName>
</protein>
<evidence type="ECO:0000256" key="2">
    <source>
        <dbReference type="ARBA" id="ARBA00023015"/>
    </source>
</evidence>
<dbReference type="GO" id="GO:0043565">
    <property type="term" value="F:sequence-specific DNA binding"/>
    <property type="evidence" value="ECO:0007669"/>
    <property type="project" value="InterPro"/>
</dbReference>
<keyword evidence="3" id="KW-0238">DNA-binding</keyword>
<reference evidence="8" key="2">
    <citation type="submission" date="2021-03" db="EMBL/GenBank/DDBJ databases">
        <title>Complete genome sequence of Burkholderia seminalis 869T2.</title>
        <authorList>
            <person name="Hung S.-H."/>
            <person name="Huang C.-T."/>
            <person name="Huang C.-C."/>
            <person name="Kuo C.-H."/>
        </authorList>
    </citation>
    <scope>NUCLEOTIDE SEQUENCE</scope>
    <source>
        <strain evidence="8">869T2</strain>
    </source>
</reference>
<dbReference type="Proteomes" id="UP000027834">
    <property type="component" value="Chromosome 2"/>
</dbReference>
<gene>
    <name evidence="8" type="ORF">DT99_018510</name>
</gene>
<dbReference type="Gene3D" id="2.60.120.10">
    <property type="entry name" value="Jelly Rolls"/>
    <property type="match status" value="1"/>
</dbReference>
<evidence type="ECO:0000256" key="6">
    <source>
        <dbReference type="SAM" id="MobiDB-lite"/>
    </source>
</evidence>
<dbReference type="PROSITE" id="PS01124">
    <property type="entry name" value="HTH_ARAC_FAMILY_2"/>
    <property type="match status" value="1"/>
</dbReference>
<dbReference type="PROSITE" id="PS00041">
    <property type="entry name" value="HTH_ARAC_FAMILY_1"/>
    <property type="match status" value="1"/>
</dbReference>
<evidence type="ECO:0000313" key="9">
    <source>
        <dbReference type="Proteomes" id="UP000027834"/>
    </source>
</evidence>
<organism evidence="8 9">
    <name type="scientific">Burkholderia seminalis</name>
    <dbReference type="NCBI Taxonomy" id="488731"/>
    <lineage>
        <taxon>Bacteria</taxon>
        <taxon>Pseudomonadati</taxon>
        <taxon>Pseudomonadota</taxon>
        <taxon>Betaproteobacteria</taxon>
        <taxon>Burkholderiales</taxon>
        <taxon>Burkholderiaceae</taxon>
        <taxon>Burkholderia</taxon>
        <taxon>Burkholderia cepacia complex</taxon>
    </lineage>
</organism>
<evidence type="ECO:0000256" key="3">
    <source>
        <dbReference type="ARBA" id="ARBA00023125"/>
    </source>
</evidence>
<evidence type="ECO:0000256" key="4">
    <source>
        <dbReference type="ARBA" id="ARBA00023159"/>
    </source>
</evidence>
<evidence type="ECO:0000256" key="5">
    <source>
        <dbReference type="ARBA" id="ARBA00023163"/>
    </source>
</evidence>
<dbReference type="Gene3D" id="1.10.10.60">
    <property type="entry name" value="Homeodomain-like"/>
    <property type="match status" value="2"/>
</dbReference>
<dbReference type="GO" id="GO:0003700">
    <property type="term" value="F:DNA-binding transcription factor activity"/>
    <property type="evidence" value="ECO:0007669"/>
    <property type="project" value="InterPro"/>
</dbReference>
<dbReference type="Pfam" id="PF02311">
    <property type="entry name" value="AraC_binding"/>
    <property type="match status" value="1"/>
</dbReference>
<evidence type="ECO:0000256" key="1">
    <source>
        <dbReference type="ARBA" id="ARBA00022491"/>
    </source>
</evidence>
<accession>A0A8A8DBS3</accession>
<feature type="region of interest" description="Disordered" evidence="6">
    <location>
        <begin position="1"/>
        <end position="36"/>
    </location>
</feature>
<dbReference type="EMBL" id="CP072521">
    <property type="protein sequence ID" value="QTO21907.1"/>
    <property type="molecule type" value="Genomic_DNA"/>
</dbReference>
<dbReference type="InterPro" id="IPR020449">
    <property type="entry name" value="Tscrpt_reg_AraC-type_HTH"/>
</dbReference>
<sequence>MKGRAMQGEGKAIMLDATAHPERTGRAYAPKSTDPRDYQHAPGIAAVMPKAFPDGFVVAEHRHPRAQLVYTTTGIAEVRASQSLWMIPPHRALWIPPDLPHAMRAHGLLEMRTAYVDPRAYPSAYPNQPRLVEVSPLLRELIVRASSLPIDTHPAGRDDLVIQLMLAEIEWSPEQPLRLPSGRDRRLARVCDAILSDPADQRTLTEWAGEVGASSRTLARLFQAETGLSFSQWRQQARISAARPLLASGCSVIAVAAELGYETTSAFSTVFRRFTGMTPSAYAKLSDSA</sequence>
<dbReference type="FunFam" id="1.10.10.60:FF:000132">
    <property type="entry name" value="AraC family transcriptional regulator"/>
    <property type="match status" value="1"/>
</dbReference>
<dbReference type="InterPro" id="IPR003313">
    <property type="entry name" value="AraC-bd"/>
</dbReference>
<keyword evidence="2" id="KW-0805">Transcription regulation</keyword>